<keyword evidence="1" id="KW-0732">Signal</keyword>
<gene>
    <name evidence="2" type="ORF">ADH66_01580</name>
    <name evidence="3" type="ORF">I5Q82_11595</name>
</gene>
<protein>
    <submittedName>
        <fullName evidence="3">Stage II sporulation protein P</fullName>
    </submittedName>
</protein>
<accession>A0A1Z2XLZ8</accession>
<reference evidence="2" key="1">
    <citation type="journal article" date="2017" name="Genome Announc.">
        <title>High-Quality Whole-Genome Sequences of the Oligo-Mouse-Microbiota Bacterial Community.</title>
        <authorList>
            <person name="Garzetti D."/>
            <person name="Brugiroux S."/>
            <person name="Bunk B."/>
            <person name="Pukall R."/>
            <person name="McCoy K.D."/>
            <person name="Macpherson A.J."/>
            <person name="Stecher B."/>
        </authorList>
    </citation>
    <scope>NUCLEOTIDE SEQUENCE</scope>
    <source>
        <strain evidence="2">KB18</strain>
    </source>
</reference>
<evidence type="ECO:0000313" key="5">
    <source>
        <dbReference type="Proteomes" id="UP000596035"/>
    </source>
</evidence>
<dbReference type="Proteomes" id="UP000596035">
    <property type="component" value="Chromosome"/>
</dbReference>
<reference evidence="3 5" key="3">
    <citation type="submission" date="2020-11" db="EMBL/GenBank/DDBJ databases">
        <title>Closed and high quality bacterial genomes of the OMM12 community.</title>
        <authorList>
            <person name="Marbouty M."/>
            <person name="Lamy-Besnier Q."/>
            <person name="Debarbieux L."/>
            <person name="Koszul R."/>
        </authorList>
    </citation>
    <scope>NUCLEOTIDE SEQUENCE [LARGE SCALE GENOMIC DNA]</scope>
    <source>
        <strain evidence="3 5">KB18</strain>
    </source>
</reference>
<evidence type="ECO:0000313" key="3">
    <source>
        <dbReference type="EMBL" id="QQR28746.1"/>
    </source>
</evidence>
<dbReference type="KEGG" id="amur:ADH66_01580"/>
<keyword evidence="4" id="KW-1185">Reference proteome</keyword>
<dbReference type="InterPro" id="IPR010897">
    <property type="entry name" value="Spore_II_P"/>
</dbReference>
<evidence type="ECO:0000256" key="1">
    <source>
        <dbReference type="SAM" id="SignalP"/>
    </source>
</evidence>
<reference evidence="4" key="2">
    <citation type="submission" date="2017-05" db="EMBL/GenBank/DDBJ databases">
        <title>Improved OligoMM genomes.</title>
        <authorList>
            <person name="Garzetti D."/>
        </authorList>
    </citation>
    <scope>NUCLEOTIDE SEQUENCE [LARGE SCALE GENOMIC DNA]</scope>
    <source>
        <strain evidence="4">KB18</strain>
    </source>
</reference>
<dbReference type="EMBL" id="CP065321">
    <property type="protein sequence ID" value="QQR28746.1"/>
    <property type="molecule type" value="Genomic_DNA"/>
</dbReference>
<feature type="signal peptide" evidence="1">
    <location>
        <begin position="1"/>
        <end position="24"/>
    </location>
</feature>
<evidence type="ECO:0000313" key="2">
    <source>
        <dbReference type="EMBL" id="ASB39457.1"/>
    </source>
</evidence>
<dbReference type="EMBL" id="CP021422">
    <property type="protein sequence ID" value="ASB39457.1"/>
    <property type="molecule type" value="Genomic_DNA"/>
</dbReference>
<dbReference type="Proteomes" id="UP000196710">
    <property type="component" value="Chromosome"/>
</dbReference>
<sequence length="363" mass="39581">MQKLTGFIKKLAILISVCVCAWCAADSLGEWLTQKGGEALLLAAGMGVEREPSEVPEEGVSQPEYSSAVEREIHSDGTLPDDGVVPFHSDLLPGFTATPDPDRSSGPVEEILLDGGTPIANFFVRDSTESGTDLLAELSESPDVHIKGDGSVEVLIYHTHTSEAYSESAPGFYYTDMETRTQNQDMSVVAAGEELARELQARGIGVIHDKTVNDLAYNGSYSRSWEVIQKNLSEYPGIQVTIDLHRDSMTTEEGVKYKPTAQIGGRNAAQAMLLAGCDASGEWGDFPDWEWNLRLILRVQQKAQELYPGLMRPLNFSNSKYNMNATRGSMLIEVGTEVNTAAEARYTGRLLGEILAETLLGLE</sequence>
<organism evidence="3 5">
    <name type="scientific">Acutalibacter muris</name>
    <dbReference type="NCBI Taxonomy" id="1796620"/>
    <lineage>
        <taxon>Bacteria</taxon>
        <taxon>Bacillati</taxon>
        <taxon>Bacillota</taxon>
        <taxon>Clostridia</taxon>
        <taxon>Eubacteriales</taxon>
        <taxon>Acutalibacteraceae</taxon>
        <taxon>Acutalibacter</taxon>
    </lineage>
</organism>
<feature type="chain" id="PRO_5044568639" evidence="1">
    <location>
        <begin position="25"/>
        <end position="363"/>
    </location>
</feature>
<evidence type="ECO:0000313" key="4">
    <source>
        <dbReference type="Proteomes" id="UP000196710"/>
    </source>
</evidence>
<dbReference type="NCBIfam" id="TIGR02867">
    <property type="entry name" value="spore_II_P"/>
    <property type="match status" value="1"/>
</dbReference>
<dbReference type="AlphaFoldDB" id="A0A1Z2XLZ8"/>
<dbReference type="Pfam" id="PF07454">
    <property type="entry name" value="SpoIIP"/>
    <property type="match status" value="1"/>
</dbReference>
<proteinExistence type="predicted"/>
<name>A0A1Z2XLZ8_9FIRM</name>
<dbReference type="RefSeq" id="WP_066536575.1">
    <property type="nucleotide sequence ID" value="NZ_CAJTCQ010000002.1"/>
</dbReference>